<evidence type="ECO:0000313" key="1">
    <source>
        <dbReference type="EnsemblMetazoa" id="RPRC015465-PA"/>
    </source>
</evidence>
<dbReference type="Proteomes" id="UP000015103">
    <property type="component" value="Unassembled WGS sequence"/>
</dbReference>
<dbReference type="AlphaFoldDB" id="T1IGP6"/>
<protein>
    <submittedName>
        <fullName evidence="1">Uncharacterized protein</fullName>
    </submittedName>
</protein>
<evidence type="ECO:0000313" key="2">
    <source>
        <dbReference type="Proteomes" id="UP000015103"/>
    </source>
</evidence>
<reference evidence="1" key="1">
    <citation type="submission" date="2015-05" db="UniProtKB">
        <authorList>
            <consortium name="EnsemblMetazoa"/>
        </authorList>
    </citation>
    <scope>IDENTIFICATION</scope>
</reference>
<name>T1IGP6_RHOPR</name>
<dbReference type="EMBL" id="ACPB03004801">
    <property type="status" value="NOT_ANNOTATED_CDS"/>
    <property type="molecule type" value="Genomic_DNA"/>
</dbReference>
<dbReference type="EMBL" id="ACPB03004800">
    <property type="status" value="NOT_ANNOTATED_CDS"/>
    <property type="molecule type" value="Genomic_DNA"/>
</dbReference>
<dbReference type="HOGENOM" id="CLU_2253350_0_0_1"/>
<dbReference type="InParanoid" id="T1IGP6"/>
<sequence length="104" mass="11840">MKEITNLGFLNLLKLMLHHWQFLSFSILRCLDIGRCMPVFNSLLATGFRGADSNYLFHCNTLHSIDFWMGIDSTSVAGNTCKDNWTKGVKRKDSSQDVAPFTYS</sequence>
<proteinExistence type="predicted"/>
<organism evidence="1 2">
    <name type="scientific">Rhodnius prolixus</name>
    <name type="common">Triatomid bug</name>
    <dbReference type="NCBI Taxonomy" id="13249"/>
    <lineage>
        <taxon>Eukaryota</taxon>
        <taxon>Metazoa</taxon>
        <taxon>Ecdysozoa</taxon>
        <taxon>Arthropoda</taxon>
        <taxon>Hexapoda</taxon>
        <taxon>Insecta</taxon>
        <taxon>Pterygota</taxon>
        <taxon>Neoptera</taxon>
        <taxon>Paraneoptera</taxon>
        <taxon>Hemiptera</taxon>
        <taxon>Heteroptera</taxon>
        <taxon>Panheteroptera</taxon>
        <taxon>Cimicomorpha</taxon>
        <taxon>Reduviidae</taxon>
        <taxon>Triatominae</taxon>
        <taxon>Rhodnius</taxon>
    </lineage>
</organism>
<accession>T1IGP6</accession>
<dbReference type="VEuPathDB" id="VectorBase:RPRC015465"/>
<keyword evidence="2" id="KW-1185">Reference proteome</keyword>
<dbReference type="EnsemblMetazoa" id="RPRC015465-RA">
    <property type="protein sequence ID" value="RPRC015465-PA"/>
    <property type="gene ID" value="RPRC015465"/>
</dbReference>